<feature type="region of interest" description="Disordered" evidence="1">
    <location>
        <begin position="69"/>
        <end position="96"/>
    </location>
</feature>
<dbReference type="EMBL" id="OZ034818">
    <property type="protein sequence ID" value="CAL1390415.1"/>
    <property type="molecule type" value="Genomic_DNA"/>
</dbReference>
<evidence type="ECO:0000313" key="3">
    <source>
        <dbReference type="Proteomes" id="UP001497516"/>
    </source>
</evidence>
<keyword evidence="3" id="KW-1185">Reference proteome</keyword>
<evidence type="ECO:0000313" key="2">
    <source>
        <dbReference type="EMBL" id="CAL1390415.1"/>
    </source>
</evidence>
<accession>A0AAV2EY86</accession>
<sequence length="176" mass="19753">MNINNTLIYNTLISSSSPAAGNGALRVQSCQSATKSGKKNRKIIRAVNEGKQHIEDEPRPKVGADLRRDIKELTSQRKSIPPPPKPPEITQATQPKGVVIKEVARGSTYAQAVLGRRRSYERQKKDRIREDLAHWLNKKIFAIKKGTIIRTTKSYRGRQSSNIEVQAKGRKTKATR</sequence>
<dbReference type="AlphaFoldDB" id="A0AAV2EY86"/>
<dbReference type="Proteomes" id="UP001497516">
    <property type="component" value="Chromosome 5"/>
</dbReference>
<organism evidence="2 3">
    <name type="scientific">Linum trigynum</name>
    <dbReference type="NCBI Taxonomy" id="586398"/>
    <lineage>
        <taxon>Eukaryota</taxon>
        <taxon>Viridiplantae</taxon>
        <taxon>Streptophyta</taxon>
        <taxon>Embryophyta</taxon>
        <taxon>Tracheophyta</taxon>
        <taxon>Spermatophyta</taxon>
        <taxon>Magnoliopsida</taxon>
        <taxon>eudicotyledons</taxon>
        <taxon>Gunneridae</taxon>
        <taxon>Pentapetalae</taxon>
        <taxon>rosids</taxon>
        <taxon>fabids</taxon>
        <taxon>Malpighiales</taxon>
        <taxon>Linaceae</taxon>
        <taxon>Linum</taxon>
    </lineage>
</organism>
<name>A0AAV2EY86_9ROSI</name>
<gene>
    <name evidence="2" type="ORF">LTRI10_LOCUS31203</name>
</gene>
<reference evidence="2 3" key="1">
    <citation type="submission" date="2024-04" db="EMBL/GenBank/DDBJ databases">
        <authorList>
            <person name="Fracassetti M."/>
        </authorList>
    </citation>
    <scope>NUCLEOTIDE SEQUENCE [LARGE SCALE GENOMIC DNA]</scope>
</reference>
<protein>
    <submittedName>
        <fullName evidence="2">Uncharacterized protein</fullName>
    </submittedName>
</protein>
<feature type="region of interest" description="Disordered" evidence="1">
    <location>
        <begin position="156"/>
        <end position="176"/>
    </location>
</feature>
<proteinExistence type="predicted"/>
<evidence type="ECO:0000256" key="1">
    <source>
        <dbReference type="SAM" id="MobiDB-lite"/>
    </source>
</evidence>